<dbReference type="RefSeq" id="WP_150039414.1">
    <property type="nucleotide sequence ID" value="NZ_OW485601.1"/>
</dbReference>
<dbReference type="Pfam" id="PF00883">
    <property type="entry name" value="Peptidase_M17"/>
    <property type="match status" value="1"/>
</dbReference>
<evidence type="ECO:0000313" key="8">
    <source>
        <dbReference type="Proteomes" id="UP000325255"/>
    </source>
</evidence>
<dbReference type="PRINTS" id="PR00481">
    <property type="entry name" value="LAMNOPPTDASE"/>
</dbReference>
<evidence type="ECO:0000256" key="5">
    <source>
        <dbReference type="ARBA" id="ARBA00023211"/>
    </source>
</evidence>
<dbReference type="PANTHER" id="PTHR11963:SF20">
    <property type="entry name" value="PEPTIDASE B"/>
    <property type="match status" value="1"/>
</dbReference>
<keyword evidence="2 7" id="KW-0031">Aminopeptidase</keyword>
<keyword evidence="5" id="KW-0464">Manganese</keyword>
<dbReference type="SUPFAM" id="SSF53187">
    <property type="entry name" value="Zn-dependent exopeptidases"/>
    <property type="match status" value="1"/>
</dbReference>
<reference evidence="7 8" key="1">
    <citation type="submission" date="2019-09" db="EMBL/GenBank/DDBJ databases">
        <title>Genome sequence of Rhodovastum atsumiense, a diverse member of the Acetobacteraceae family of non-sulfur purple photosynthetic bacteria.</title>
        <authorList>
            <person name="Meyer T."/>
            <person name="Kyndt J."/>
        </authorList>
    </citation>
    <scope>NUCLEOTIDE SEQUENCE [LARGE SCALE GENOMIC DNA]</scope>
    <source>
        <strain evidence="7 8">DSM 21279</strain>
    </source>
</reference>
<evidence type="ECO:0000256" key="1">
    <source>
        <dbReference type="ARBA" id="ARBA00009528"/>
    </source>
</evidence>
<proteinExistence type="inferred from homology"/>
<keyword evidence="3" id="KW-0645">Protease</keyword>
<comment type="caution">
    <text evidence="7">The sequence shown here is derived from an EMBL/GenBank/DDBJ whole genome shotgun (WGS) entry which is preliminary data.</text>
</comment>
<name>A0A5M6IZ85_9PROT</name>
<dbReference type="Gene3D" id="3.40.630.10">
    <property type="entry name" value="Zn peptidases"/>
    <property type="match status" value="1"/>
</dbReference>
<dbReference type="PANTHER" id="PTHR11963">
    <property type="entry name" value="LEUCINE AMINOPEPTIDASE-RELATED"/>
    <property type="match status" value="1"/>
</dbReference>
<dbReference type="GO" id="GO:0070006">
    <property type="term" value="F:metalloaminopeptidase activity"/>
    <property type="evidence" value="ECO:0007669"/>
    <property type="project" value="InterPro"/>
</dbReference>
<dbReference type="InterPro" id="IPR043472">
    <property type="entry name" value="Macro_dom-like"/>
</dbReference>
<feature type="domain" description="Cytosol aminopeptidase" evidence="6">
    <location>
        <begin position="307"/>
        <end position="314"/>
    </location>
</feature>
<dbReference type="InterPro" id="IPR000819">
    <property type="entry name" value="Peptidase_M17_C"/>
</dbReference>
<dbReference type="GO" id="GO:0005737">
    <property type="term" value="C:cytoplasm"/>
    <property type="evidence" value="ECO:0007669"/>
    <property type="project" value="InterPro"/>
</dbReference>
<dbReference type="AlphaFoldDB" id="A0A5M6IZ85"/>
<keyword evidence="8" id="KW-1185">Reference proteome</keyword>
<dbReference type="PROSITE" id="PS00631">
    <property type="entry name" value="CYTOSOL_AP"/>
    <property type="match status" value="1"/>
</dbReference>
<dbReference type="InterPro" id="IPR011356">
    <property type="entry name" value="Leucine_aapep/pepB"/>
</dbReference>
<dbReference type="OrthoDB" id="9809354at2"/>
<evidence type="ECO:0000256" key="2">
    <source>
        <dbReference type="ARBA" id="ARBA00022438"/>
    </source>
</evidence>
<dbReference type="InterPro" id="IPR048816">
    <property type="entry name" value="Peptidase_M17_N_1"/>
</dbReference>
<sequence>MPDRPLPVTTVDPTTRPVHAVRPGTLDAFLATRPPAEAAWLRGCGFTGRAQELVLLPGESGVVGAVLGLGGDHSPFAFGDLANRLPADAGGWRIEPGDFDPEAATLGFLLGAYRYDRLRPVRREPAQLAVTGHERALREAAATWMVRDLVNTPANLLGPGELAQAALDLGARHGASPIHVSGAALEDGYPAIAAVGRGSDRSPVVAGFTWQGSGATAASPLVSLCGKGVCFDSGGYDIKPSSAMLRMKKDMGGAASVLGLARLLMEADLPIRLAVRIGCVENAVSGRAMRPLDVIRTRRGLTVEIGNTDAEGRLVLCDLLAEASDERPDLLLDCATLTGAARVALGPDVPALFATDDGWAETLLAAGSRHHDPLWRLPLWDGYDDWLDSSTAEVNNVSAKPYAGAVVAALFMRRFLAPGTPWVHLDLYAWNDSTRPGKPEGGEAQSIRAINRGIENRIVVMSAERNTTVT</sequence>
<comment type="similarity">
    <text evidence="1">Belongs to the peptidase M17 family.</text>
</comment>
<protein>
    <submittedName>
        <fullName evidence="7">Leucyl aminopeptidase family protein</fullName>
    </submittedName>
</protein>
<dbReference type="Pfam" id="PF21337">
    <property type="entry name" value="Peptidase_M17_N_1"/>
    <property type="match status" value="1"/>
</dbReference>
<dbReference type="GO" id="GO:0030145">
    <property type="term" value="F:manganese ion binding"/>
    <property type="evidence" value="ECO:0007669"/>
    <property type="project" value="InterPro"/>
</dbReference>
<gene>
    <name evidence="7" type="ORF">F1189_04440</name>
</gene>
<keyword evidence="4" id="KW-0378">Hydrolase</keyword>
<evidence type="ECO:0000313" key="7">
    <source>
        <dbReference type="EMBL" id="KAA5613666.1"/>
    </source>
</evidence>
<dbReference type="CDD" id="cd00433">
    <property type="entry name" value="Peptidase_M17"/>
    <property type="match status" value="1"/>
</dbReference>
<evidence type="ECO:0000256" key="4">
    <source>
        <dbReference type="ARBA" id="ARBA00022801"/>
    </source>
</evidence>
<dbReference type="Gene3D" id="3.40.220.10">
    <property type="entry name" value="Leucine Aminopeptidase, subunit E, domain 1"/>
    <property type="match status" value="1"/>
</dbReference>
<evidence type="ECO:0000256" key="3">
    <source>
        <dbReference type="ARBA" id="ARBA00022670"/>
    </source>
</evidence>
<evidence type="ECO:0000259" key="6">
    <source>
        <dbReference type="PROSITE" id="PS00631"/>
    </source>
</evidence>
<dbReference type="EMBL" id="VWPK01000005">
    <property type="protein sequence ID" value="KAA5613666.1"/>
    <property type="molecule type" value="Genomic_DNA"/>
</dbReference>
<dbReference type="GO" id="GO:0006508">
    <property type="term" value="P:proteolysis"/>
    <property type="evidence" value="ECO:0007669"/>
    <property type="project" value="UniProtKB-KW"/>
</dbReference>
<organism evidence="7 8">
    <name type="scientific">Rhodovastum atsumiense</name>
    <dbReference type="NCBI Taxonomy" id="504468"/>
    <lineage>
        <taxon>Bacteria</taxon>
        <taxon>Pseudomonadati</taxon>
        <taxon>Pseudomonadota</taxon>
        <taxon>Alphaproteobacteria</taxon>
        <taxon>Acetobacterales</taxon>
        <taxon>Acetobacteraceae</taxon>
        <taxon>Rhodovastum</taxon>
    </lineage>
</organism>
<dbReference type="Proteomes" id="UP000325255">
    <property type="component" value="Unassembled WGS sequence"/>
</dbReference>
<accession>A0A5M6IZ85</accession>